<evidence type="ECO:0000256" key="6">
    <source>
        <dbReference type="RuleBase" id="RU003540"/>
    </source>
</evidence>
<dbReference type="KEGG" id="apln:108737115"/>
<dbReference type="OrthoDB" id="37886at2759"/>
<comment type="domain">
    <text evidence="6">A pair of annexin repeats may form one binding site for calcium and phospholipid.</text>
</comment>
<dbReference type="GO" id="GO:0001786">
    <property type="term" value="F:phosphatidylserine binding"/>
    <property type="evidence" value="ECO:0007669"/>
    <property type="project" value="TreeGrafter"/>
</dbReference>
<protein>
    <recommendedName>
        <fullName evidence="6">Annexin</fullName>
    </recommendedName>
</protein>
<keyword evidence="2 6" id="KW-0677">Repeat</keyword>
<dbReference type="GO" id="GO:0005544">
    <property type="term" value="F:calcium-dependent phospholipid binding"/>
    <property type="evidence" value="ECO:0007669"/>
    <property type="project" value="UniProtKB-KW"/>
</dbReference>
<dbReference type="InterPro" id="IPR001464">
    <property type="entry name" value="Annexin"/>
</dbReference>
<evidence type="ECO:0000256" key="1">
    <source>
        <dbReference type="ARBA" id="ARBA00007831"/>
    </source>
</evidence>
<proteinExistence type="inferred from homology"/>
<keyword evidence="4 6" id="KW-0041">Annexin</keyword>
<dbReference type="Gene3D" id="1.10.220.10">
    <property type="entry name" value="Annexin"/>
    <property type="match status" value="4"/>
</dbReference>
<dbReference type="GO" id="GO:0012506">
    <property type="term" value="C:vesicle membrane"/>
    <property type="evidence" value="ECO:0007669"/>
    <property type="project" value="TreeGrafter"/>
</dbReference>
<keyword evidence="7" id="KW-1185">Reference proteome</keyword>
<dbReference type="RefSeq" id="XP_018325300.1">
    <property type="nucleotide sequence ID" value="XM_018469798.2"/>
</dbReference>
<dbReference type="FunCoup" id="A0A1W4WZ03">
    <property type="interactions" value="75"/>
</dbReference>
<dbReference type="GO" id="GO:0005886">
    <property type="term" value="C:plasma membrane"/>
    <property type="evidence" value="ECO:0007669"/>
    <property type="project" value="TreeGrafter"/>
</dbReference>
<dbReference type="PANTHER" id="PTHR10502">
    <property type="entry name" value="ANNEXIN"/>
    <property type="match status" value="1"/>
</dbReference>
<dbReference type="PROSITE" id="PS00223">
    <property type="entry name" value="ANNEXIN_1"/>
    <property type="match status" value="2"/>
</dbReference>
<dbReference type="Pfam" id="PF00191">
    <property type="entry name" value="Annexin"/>
    <property type="match status" value="4"/>
</dbReference>
<dbReference type="InterPro" id="IPR018502">
    <property type="entry name" value="Annexin_repeat"/>
</dbReference>
<evidence type="ECO:0000256" key="5">
    <source>
        <dbReference type="ARBA" id="ARBA00023302"/>
    </source>
</evidence>
<dbReference type="FunFam" id="1.10.220.10:FF:000001">
    <property type="entry name" value="Annexin"/>
    <property type="match status" value="1"/>
</dbReference>
<name>A0A1W4WZ03_AGRPL</name>
<dbReference type="FunFam" id="1.10.220.10:FF:000004">
    <property type="entry name" value="Annexin"/>
    <property type="match status" value="1"/>
</dbReference>
<dbReference type="PRINTS" id="PR00196">
    <property type="entry name" value="ANNEXIN"/>
</dbReference>
<reference evidence="8" key="1">
    <citation type="submission" date="2025-08" db="UniProtKB">
        <authorList>
            <consortium name="RefSeq"/>
        </authorList>
    </citation>
    <scope>IDENTIFICATION</scope>
    <source>
        <tissue evidence="8">Entire body</tissue>
    </source>
</reference>
<dbReference type="InterPro" id="IPR018252">
    <property type="entry name" value="Annexin_repeat_CS"/>
</dbReference>
<dbReference type="AlphaFoldDB" id="A0A1W4WZ03"/>
<dbReference type="GeneID" id="108737115"/>
<accession>A0A1W4WZ03</accession>
<dbReference type="GO" id="GO:0005634">
    <property type="term" value="C:nucleus"/>
    <property type="evidence" value="ECO:0007669"/>
    <property type="project" value="TreeGrafter"/>
</dbReference>
<dbReference type="SMART" id="SM00335">
    <property type="entry name" value="ANX"/>
    <property type="match status" value="4"/>
</dbReference>
<dbReference type="FunFam" id="1.10.220.10:FF:000003">
    <property type="entry name" value="Annexin"/>
    <property type="match status" value="1"/>
</dbReference>
<dbReference type="PROSITE" id="PS51897">
    <property type="entry name" value="ANNEXIN_2"/>
    <property type="match status" value="4"/>
</dbReference>
<organism evidence="7 8">
    <name type="scientific">Agrilus planipennis</name>
    <name type="common">Emerald ash borer</name>
    <name type="synonym">Agrilus marcopoli</name>
    <dbReference type="NCBI Taxonomy" id="224129"/>
    <lineage>
        <taxon>Eukaryota</taxon>
        <taxon>Metazoa</taxon>
        <taxon>Ecdysozoa</taxon>
        <taxon>Arthropoda</taxon>
        <taxon>Hexapoda</taxon>
        <taxon>Insecta</taxon>
        <taxon>Pterygota</taxon>
        <taxon>Neoptera</taxon>
        <taxon>Endopterygota</taxon>
        <taxon>Coleoptera</taxon>
        <taxon>Polyphaga</taxon>
        <taxon>Elateriformia</taxon>
        <taxon>Buprestoidea</taxon>
        <taxon>Buprestidae</taxon>
        <taxon>Agrilinae</taxon>
        <taxon>Agrilus</taxon>
    </lineage>
</organism>
<evidence type="ECO:0000256" key="2">
    <source>
        <dbReference type="ARBA" id="ARBA00022737"/>
    </source>
</evidence>
<evidence type="ECO:0000256" key="3">
    <source>
        <dbReference type="ARBA" id="ARBA00022837"/>
    </source>
</evidence>
<dbReference type="GO" id="GO:0005737">
    <property type="term" value="C:cytoplasm"/>
    <property type="evidence" value="ECO:0007669"/>
    <property type="project" value="TreeGrafter"/>
</dbReference>
<dbReference type="FunFam" id="1.10.220.10:FF:000002">
    <property type="entry name" value="Annexin"/>
    <property type="match status" value="1"/>
</dbReference>
<dbReference type="GO" id="GO:0005509">
    <property type="term" value="F:calcium ion binding"/>
    <property type="evidence" value="ECO:0007669"/>
    <property type="project" value="InterPro"/>
</dbReference>
<evidence type="ECO:0000313" key="8">
    <source>
        <dbReference type="RefSeq" id="XP_018325300.1"/>
    </source>
</evidence>
<evidence type="ECO:0000256" key="4">
    <source>
        <dbReference type="ARBA" id="ARBA00023216"/>
    </source>
</evidence>
<dbReference type="PANTHER" id="PTHR10502:SF177">
    <property type="entry name" value="ANNEXIN B10"/>
    <property type="match status" value="1"/>
</dbReference>
<evidence type="ECO:0000313" key="7">
    <source>
        <dbReference type="Proteomes" id="UP000192223"/>
    </source>
</evidence>
<keyword evidence="5 6" id="KW-0111">Calcium/phospholipid-binding</keyword>
<dbReference type="InterPro" id="IPR037104">
    <property type="entry name" value="Annexin_sf"/>
</dbReference>
<comment type="similarity">
    <text evidence="1 6">Belongs to the annexin family.</text>
</comment>
<dbReference type="STRING" id="224129.A0A1W4WZ03"/>
<gene>
    <name evidence="8" type="primary">LOC108737115</name>
</gene>
<keyword evidence="3 6" id="KW-0106">Calcium</keyword>
<dbReference type="Proteomes" id="UP000192223">
    <property type="component" value="Unplaced"/>
</dbReference>
<dbReference type="InParanoid" id="A0A1W4WZ03"/>
<dbReference type="SUPFAM" id="SSF47874">
    <property type="entry name" value="Annexin"/>
    <property type="match status" value="1"/>
</dbReference>
<sequence>MWGHPTVEPARNFNVTEDAENLRAAMKGLGTDEDKIIEILTNRSNSQRLQIAKYFDENLERNLIEDLKSELGGNFEDVIVALCLPPDEYLCKQLHKAMEGMGTEDATLIEIICSRNNDEITQLVETYERLFDRPLVEQMCSETSGDLRRLLTLILTGVRDSSNEVDPEKARQQADELYGSGEGKFGSDESTFSRILAHENFNQLRRIFEEYKEVSGNTIEQALRHELSGEFLDALLAIVECVQSPPAYFAKRLYESMKGIGTDDNTLVRVIVSRSEIDLEDIKREFERIYDKTLSSFISQGETSGDYKHALLSLIK</sequence>